<dbReference type="SMART" id="SM00388">
    <property type="entry name" value="HisKA"/>
    <property type="match status" value="1"/>
</dbReference>
<dbReference type="Pfam" id="PF02518">
    <property type="entry name" value="HATPase_c"/>
    <property type="match status" value="1"/>
</dbReference>
<dbReference type="InterPro" id="IPR013656">
    <property type="entry name" value="PAS_4"/>
</dbReference>
<feature type="domain" description="Histidine kinase" evidence="6">
    <location>
        <begin position="523"/>
        <end position="739"/>
    </location>
</feature>
<proteinExistence type="predicted"/>
<evidence type="ECO:0000259" key="7">
    <source>
        <dbReference type="PROSITE" id="PS50110"/>
    </source>
</evidence>
<dbReference type="SUPFAM" id="SSF55785">
    <property type="entry name" value="PYP-like sensor domain (PAS domain)"/>
    <property type="match status" value="3"/>
</dbReference>
<dbReference type="InterPro" id="IPR036097">
    <property type="entry name" value="HisK_dim/P_sf"/>
</dbReference>
<dbReference type="Pfam" id="PF08447">
    <property type="entry name" value="PAS_3"/>
    <property type="match status" value="1"/>
</dbReference>
<dbReference type="InterPro" id="IPR004358">
    <property type="entry name" value="Sig_transdc_His_kin-like_C"/>
</dbReference>
<dbReference type="Pfam" id="PF13426">
    <property type="entry name" value="PAS_9"/>
    <property type="match status" value="1"/>
</dbReference>
<keyword evidence="3 4" id="KW-0597">Phosphoprotein</keyword>
<feature type="coiled-coil region" evidence="5">
    <location>
        <begin position="358"/>
        <end position="389"/>
    </location>
</feature>
<dbReference type="Pfam" id="PF00072">
    <property type="entry name" value="Response_reg"/>
    <property type="match status" value="1"/>
</dbReference>
<dbReference type="InterPro" id="IPR005467">
    <property type="entry name" value="His_kinase_dom"/>
</dbReference>
<dbReference type="Proteomes" id="UP000556201">
    <property type="component" value="Unassembled WGS sequence"/>
</dbReference>
<evidence type="ECO:0000256" key="3">
    <source>
        <dbReference type="ARBA" id="ARBA00022553"/>
    </source>
</evidence>
<dbReference type="Gene3D" id="3.30.565.10">
    <property type="entry name" value="Histidine kinase-like ATPase, C-terminal domain"/>
    <property type="match status" value="1"/>
</dbReference>
<accession>A0A7W9L5M5</accession>
<dbReference type="SUPFAM" id="SSF52172">
    <property type="entry name" value="CheY-like"/>
    <property type="match status" value="1"/>
</dbReference>
<dbReference type="SUPFAM" id="SSF55874">
    <property type="entry name" value="ATPase domain of HSP90 chaperone/DNA topoisomerase II/histidine kinase"/>
    <property type="match status" value="1"/>
</dbReference>
<dbReference type="InterPro" id="IPR003661">
    <property type="entry name" value="HisK_dim/P_dom"/>
</dbReference>
<dbReference type="PROSITE" id="PS50109">
    <property type="entry name" value="HIS_KIN"/>
    <property type="match status" value="1"/>
</dbReference>
<dbReference type="PANTHER" id="PTHR43065">
    <property type="entry name" value="SENSOR HISTIDINE KINASE"/>
    <property type="match status" value="1"/>
</dbReference>
<dbReference type="CDD" id="cd00130">
    <property type="entry name" value="PAS"/>
    <property type="match status" value="3"/>
</dbReference>
<evidence type="ECO:0000259" key="6">
    <source>
        <dbReference type="PROSITE" id="PS50109"/>
    </source>
</evidence>
<keyword evidence="5" id="KW-0175">Coiled coil</keyword>
<dbReference type="PANTHER" id="PTHR43065:SF42">
    <property type="entry name" value="TWO-COMPONENT SENSOR PPRA"/>
    <property type="match status" value="1"/>
</dbReference>
<sequence length="887" mass="98837">MGDAGMTFRSDGVNDNGCLSVPWPAAILSRSGGLLARNARYGERFKEMDFLSQIHPDDRPGAERGLLDALVDQTTVDLELRLAEAAGWANAKISLAPLQQSPEALMLLVRGASTRHVGEDKTLAPAETTPITGVLDHLPTPCLVFAVDDLSIRHANAAASDLYQWTREELHSFTLNDIRPQQDVDLIASIIRTSGDNVIRNSSPSRHRNRSGDVFEVEITSIPLEYEQRACRLAFVRDLRESQALHERAEQAQRRALTMVKGMSDAFYSLDNEMRFRFLNPAIESMVGRRSANLEGRVIWEAYPQTRSRLESVFLTAKATGQTQTTRYYYRHRRMWLDVKVYPTPEGLAIFLTDITQRIRLERKDREREKELEEQRRQLRRVNEGLQASLVRRQRLLDASFDFLCTVDGDGRFIDVGRGVEDIIGYSPEELIGRKYADLVHPDDREKTAATQEALFSAPWRVSMRNRYCHRDGRVVPLEWSATWIEEEQLCYANARDITAEIEAEERLRRTQRLEAIGKLTGGIAHDFNNLLTVVLGNAEEVMLRSDRDDVRELAETVRDAAERGAELTNQLLAFSRQQPLMPEIVDLSRLLPAKRDLLVRLFGGEANVTLEIEAGLPPVMVDPSQLRAAILNLCMNAHEAMPPGGCVKIQARTAQCGPEFGSKPDGVEIVVSDDGCGMAPTTMSRAFEPFFTTRRASNHSGLGLSMVYGFANQSAGHVVIRSELGKGTQVRLFLPRATPAAGAGVAADDVQSEPSLAKETILVVEDEAFVREHVCRQLVRLGYTVHSAIDGPSAMSKIEAIGSFDLLLTDIMMPGGLDGRELASLVRQKHPKVSVIFTSGYSENNLSGMECVQPGLRLLKKPYRRQVLADAVREVLDERAVASSNV</sequence>
<dbReference type="AlphaFoldDB" id="A0A7W9L5M5"/>
<dbReference type="PRINTS" id="PR00344">
    <property type="entry name" value="BCTRLSENSOR"/>
</dbReference>
<dbReference type="Gene3D" id="3.40.50.2300">
    <property type="match status" value="1"/>
</dbReference>
<dbReference type="InterPro" id="IPR001789">
    <property type="entry name" value="Sig_transdc_resp-reg_receiver"/>
</dbReference>
<dbReference type="CDD" id="cd00082">
    <property type="entry name" value="HisKA"/>
    <property type="match status" value="1"/>
</dbReference>
<protein>
    <recommendedName>
        <fullName evidence="2">histidine kinase</fullName>
        <ecNumber evidence="2">2.7.13.3</ecNumber>
    </recommendedName>
</protein>
<evidence type="ECO:0000256" key="4">
    <source>
        <dbReference type="PROSITE-ProRule" id="PRU00169"/>
    </source>
</evidence>
<evidence type="ECO:0000259" key="8">
    <source>
        <dbReference type="PROSITE" id="PS50112"/>
    </source>
</evidence>
<evidence type="ECO:0000256" key="2">
    <source>
        <dbReference type="ARBA" id="ARBA00012438"/>
    </source>
</evidence>
<dbReference type="InterPro" id="IPR035965">
    <property type="entry name" value="PAS-like_dom_sf"/>
</dbReference>
<dbReference type="InterPro" id="IPR036890">
    <property type="entry name" value="HATPase_C_sf"/>
</dbReference>
<dbReference type="Gene3D" id="3.30.450.20">
    <property type="entry name" value="PAS domain"/>
    <property type="match status" value="3"/>
</dbReference>
<dbReference type="NCBIfam" id="TIGR00229">
    <property type="entry name" value="sensory_box"/>
    <property type="match status" value="2"/>
</dbReference>
<dbReference type="InterPro" id="IPR000014">
    <property type="entry name" value="PAS"/>
</dbReference>
<dbReference type="EMBL" id="JACHLJ010000001">
    <property type="protein sequence ID" value="MBB5771524.1"/>
    <property type="molecule type" value="Genomic_DNA"/>
</dbReference>
<evidence type="ECO:0000256" key="1">
    <source>
        <dbReference type="ARBA" id="ARBA00000085"/>
    </source>
</evidence>
<dbReference type="SUPFAM" id="SSF47384">
    <property type="entry name" value="Homodimeric domain of signal transducing histidine kinase"/>
    <property type="match status" value="1"/>
</dbReference>
<name>A0A7W9L5M5_BREVE</name>
<comment type="catalytic activity">
    <reaction evidence="1">
        <text>ATP + protein L-histidine = ADP + protein N-phospho-L-histidine.</text>
        <dbReference type="EC" id="2.7.13.3"/>
    </reaction>
</comment>
<evidence type="ECO:0000313" key="10">
    <source>
        <dbReference type="Proteomes" id="UP000556201"/>
    </source>
</evidence>
<evidence type="ECO:0000313" key="9">
    <source>
        <dbReference type="EMBL" id="MBB5771524.1"/>
    </source>
</evidence>
<dbReference type="EC" id="2.7.13.3" evidence="2"/>
<dbReference type="SMART" id="SM00091">
    <property type="entry name" value="PAS"/>
    <property type="match status" value="3"/>
</dbReference>
<dbReference type="SMART" id="SM00387">
    <property type="entry name" value="HATPase_c"/>
    <property type="match status" value="1"/>
</dbReference>
<organism evidence="9 10">
    <name type="scientific">Brevundimonas vesicularis</name>
    <name type="common">Pseudomonas vesicularis</name>
    <dbReference type="NCBI Taxonomy" id="41276"/>
    <lineage>
        <taxon>Bacteria</taxon>
        <taxon>Pseudomonadati</taxon>
        <taxon>Pseudomonadota</taxon>
        <taxon>Alphaproteobacteria</taxon>
        <taxon>Caulobacterales</taxon>
        <taxon>Caulobacteraceae</taxon>
        <taxon>Brevundimonas</taxon>
    </lineage>
</organism>
<dbReference type="RefSeq" id="WP_184278948.1">
    <property type="nucleotide sequence ID" value="NZ_JACHLJ010000001.1"/>
</dbReference>
<feature type="domain" description="PAS" evidence="8">
    <location>
        <begin position="389"/>
        <end position="459"/>
    </location>
</feature>
<dbReference type="InterPro" id="IPR003594">
    <property type="entry name" value="HATPase_dom"/>
</dbReference>
<feature type="domain" description="Response regulatory" evidence="7">
    <location>
        <begin position="761"/>
        <end position="877"/>
    </location>
</feature>
<comment type="caution">
    <text evidence="9">The sequence shown here is derived from an EMBL/GenBank/DDBJ whole genome shotgun (WGS) entry which is preliminary data.</text>
</comment>
<dbReference type="Gene3D" id="1.10.287.130">
    <property type="match status" value="1"/>
</dbReference>
<dbReference type="InterPro" id="IPR011006">
    <property type="entry name" value="CheY-like_superfamily"/>
</dbReference>
<dbReference type="SMART" id="SM00448">
    <property type="entry name" value="REC"/>
    <property type="match status" value="1"/>
</dbReference>
<dbReference type="PROSITE" id="PS50110">
    <property type="entry name" value="RESPONSE_REGULATORY"/>
    <property type="match status" value="1"/>
</dbReference>
<dbReference type="GO" id="GO:0000155">
    <property type="term" value="F:phosphorelay sensor kinase activity"/>
    <property type="evidence" value="ECO:0007669"/>
    <property type="project" value="InterPro"/>
</dbReference>
<feature type="modified residue" description="4-aspartylphosphate" evidence="4">
    <location>
        <position position="811"/>
    </location>
</feature>
<dbReference type="PROSITE" id="PS50112">
    <property type="entry name" value="PAS"/>
    <property type="match status" value="1"/>
</dbReference>
<reference evidence="9 10" key="1">
    <citation type="submission" date="2020-08" db="EMBL/GenBank/DDBJ databases">
        <title>Functional genomics of gut bacteria from endangered species of beetles.</title>
        <authorList>
            <person name="Carlos-Shanley C."/>
        </authorList>
    </citation>
    <scope>NUCLEOTIDE SEQUENCE [LARGE SCALE GENOMIC DNA]</scope>
    <source>
        <strain evidence="9 10">S00192</strain>
    </source>
</reference>
<dbReference type="Pfam" id="PF00512">
    <property type="entry name" value="HisKA"/>
    <property type="match status" value="1"/>
</dbReference>
<dbReference type="InterPro" id="IPR013655">
    <property type="entry name" value="PAS_fold_3"/>
</dbReference>
<gene>
    <name evidence="9" type="ORF">HNP47_001493</name>
</gene>
<evidence type="ECO:0000256" key="5">
    <source>
        <dbReference type="SAM" id="Coils"/>
    </source>
</evidence>
<dbReference type="Pfam" id="PF08448">
    <property type="entry name" value="PAS_4"/>
    <property type="match status" value="1"/>
</dbReference>